<dbReference type="SMART" id="SM00433">
    <property type="entry name" value="TOP2c"/>
    <property type="match status" value="1"/>
</dbReference>
<organism evidence="10 11">
    <name type="scientific">Rubinisphaera italica</name>
    <dbReference type="NCBI Taxonomy" id="2527969"/>
    <lineage>
        <taxon>Bacteria</taxon>
        <taxon>Pseudomonadati</taxon>
        <taxon>Planctomycetota</taxon>
        <taxon>Planctomycetia</taxon>
        <taxon>Planctomycetales</taxon>
        <taxon>Planctomycetaceae</taxon>
        <taxon>Rubinisphaera</taxon>
    </lineage>
</organism>
<comment type="catalytic activity">
    <reaction evidence="1">
        <text>ATP-dependent breakage, passage and rejoining of double-stranded DNA.</text>
        <dbReference type="EC" id="5.6.2.2"/>
    </reaction>
</comment>
<accession>A0A5C5XLN5</accession>
<dbReference type="InterPro" id="IPR014721">
    <property type="entry name" value="Ribsml_uS5_D2-typ_fold_subgr"/>
</dbReference>
<reference evidence="10 11" key="1">
    <citation type="submission" date="2019-02" db="EMBL/GenBank/DDBJ databases">
        <title>Deep-cultivation of Planctomycetes and their phenomic and genomic characterization uncovers novel biology.</title>
        <authorList>
            <person name="Wiegand S."/>
            <person name="Jogler M."/>
            <person name="Boedeker C."/>
            <person name="Pinto D."/>
            <person name="Vollmers J."/>
            <person name="Rivas-Marin E."/>
            <person name="Kohn T."/>
            <person name="Peeters S.H."/>
            <person name="Heuer A."/>
            <person name="Rast P."/>
            <person name="Oberbeckmann S."/>
            <person name="Bunk B."/>
            <person name="Jeske O."/>
            <person name="Meyerdierks A."/>
            <person name="Storesund J.E."/>
            <person name="Kallscheuer N."/>
            <person name="Luecker S."/>
            <person name="Lage O.M."/>
            <person name="Pohl T."/>
            <person name="Merkel B.J."/>
            <person name="Hornburger P."/>
            <person name="Mueller R.-W."/>
            <person name="Bruemmer F."/>
            <person name="Labrenz M."/>
            <person name="Spormann A.M."/>
            <person name="Op Den Camp H."/>
            <person name="Overmann J."/>
            <person name="Amann R."/>
            <person name="Jetten M.S.M."/>
            <person name="Mascher T."/>
            <person name="Medema M.H."/>
            <person name="Devos D.P."/>
            <person name="Kaster A.-K."/>
            <person name="Ovreas L."/>
            <person name="Rohde M."/>
            <person name="Galperin M.Y."/>
            <person name="Jogler C."/>
        </authorList>
    </citation>
    <scope>NUCLEOTIDE SEQUENCE [LARGE SCALE GENOMIC DNA]</scope>
    <source>
        <strain evidence="10 11">Pan54</strain>
    </source>
</reference>
<evidence type="ECO:0000256" key="8">
    <source>
        <dbReference type="ARBA" id="ARBA00023235"/>
    </source>
</evidence>
<keyword evidence="11" id="KW-1185">Reference proteome</keyword>
<dbReference type="Gene3D" id="3.30.565.10">
    <property type="entry name" value="Histidine kinase-like ATPase, C-terminal domain"/>
    <property type="match status" value="1"/>
</dbReference>
<keyword evidence="5" id="KW-0067">ATP-binding</keyword>
<dbReference type="InterPro" id="IPR013506">
    <property type="entry name" value="Topo_IIA_bsu_dom2"/>
</dbReference>
<dbReference type="Pfam" id="PF00204">
    <property type="entry name" value="DNA_gyraseB"/>
    <property type="match status" value="1"/>
</dbReference>
<dbReference type="Gene3D" id="3.30.230.10">
    <property type="match status" value="1"/>
</dbReference>
<comment type="similarity">
    <text evidence="2">Belongs to the type II topoisomerase GyrB family.</text>
</comment>
<dbReference type="RefSeq" id="WP_146505123.1">
    <property type="nucleotide sequence ID" value="NZ_SJPG01000001.1"/>
</dbReference>
<keyword evidence="4" id="KW-0547">Nucleotide-binding</keyword>
<dbReference type="PANTHER" id="PTHR45866:SF1">
    <property type="entry name" value="DNA GYRASE SUBUNIT B, MITOCHONDRIAL"/>
    <property type="match status" value="1"/>
</dbReference>
<dbReference type="SUPFAM" id="SSF55874">
    <property type="entry name" value="ATPase domain of HSP90 chaperone/DNA topoisomerase II/histidine kinase"/>
    <property type="match status" value="1"/>
</dbReference>
<keyword evidence="8 10" id="KW-0413">Isomerase</keyword>
<evidence type="ECO:0000259" key="9">
    <source>
        <dbReference type="Pfam" id="PF00204"/>
    </source>
</evidence>
<feature type="domain" description="DNA topoisomerase type IIA subunit B" evidence="9">
    <location>
        <begin position="216"/>
        <end position="378"/>
    </location>
</feature>
<comment type="caution">
    <text evidence="10">The sequence shown here is derived from an EMBL/GenBank/DDBJ whole genome shotgun (WGS) entry which is preliminary data.</text>
</comment>
<protein>
    <recommendedName>
        <fullName evidence="3">DNA topoisomerase (ATP-hydrolyzing)</fullName>
        <ecNumber evidence="3">5.6.2.2</ecNumber>
    </recommendedName>
</protein>
<evidence type="ECO:0000256" key="2">
    <source>
        <dbReference type="ARBA" id="ARBA00010708"/>
    </source>
</evidence>
<dbReference type="EC" id="5.6.2.2" evidence="3"/>
<keyword evidence="6" id="KW-0799">Topoisomerase</keyword>
<gene>
    <name evidence="10" type="primary">gyrB_2</name>
    <name evidence="10" type="ORF">Pan54_41140</name>
</gene>
<evidence type="ECO:0000313" key="10">
    <source>
        <dbReference type="EMBL" id="TWT63361.1"/>
    </source>
</evidence>
<dbReference type="InterPro" id="IPR020568">
    <property type="entry name" value="Ribosomal_Su5_D2-typ_SF"/>
</dbReference>
<dbReference type="InterPro" id="IPR036890">
    <property type="entry name" value="HATPase_C_sf"/>
</dbReference>
<evidence type="ECO:0000313" key="11">
    <source>
        <dbReference type="Proteomes" id="UP000316095"/>
    </source>
</evidence>
<evidence type="ECO:0000256" key="4">
    <source>
        <dbReference type="ARBA" id="ARBA00022741"/>
    </source>
</evidence>
<evidence type="ECO:0000256" key="7">
    <source>
        <dbReference type="ARBA" id="ARBA00023125"/>
    </source>
</evidence>
<sequence>MKYTTDNVRVSETIECIRRRPAMYVGGTDTVGFHYLFFEVINNVLNEFDEKFVSRLIVKINSDDTIKVADNGRGISVGKSPDQEDLSLLELYLTLNNIQKRKQPESRSLHHEFIGLNILNALSESLKVSVYQNGYRWSVECQQGNITQSLMKHEKTQKTGTEITYKPDQEIFQDLKFDGELISNRLRELAFLNAGLEIEFEDQRKNFSENFHSKNGLTDFVKFLNEDEQVLYDEPFEIYENLSELETEIHIVFQNIIANEGSVAGFVCDHHTKEGGTHILGFFKGLNQAISEYGRRHGLINGEPPSFDVCVFGVSAVVCYNVPNPNYESPSKSYLGNRKVIDLVCGVTEKHLSRYYLEHPEIAEQIVSRAVFHQSQRRMLNSQI</sequence>
<evidence type="ECO:0000256" key="5">
    <source>
        <dbReference type="ARBA" id="ARBA00022840"/>
    </source>
</evidence>
<dbReference type="GO" id="GO:0005524">
    <property type="term" value="F:ATP binding"/>
    <property type="evidence" value="ECO:0007669"/>
    <property type="project" value="UniProtKB-KW"/>
</dbReference>
<dbReference type="EMBL" id="SJPG01000001">
    <property type="protein sequence ID" value="TWT63361.1"/>
    <property type="molecule type" value="Genomic_DNA"/>
</dbReference>
<evidence type="ECO:0000256" key="6">
    <source>
        <dbReference type="ARBA" id="ARBA00023029"/>
    </source>
</evidence>
<keyword evidence="7" id="KW-0238">DNA-binding</keyword>
<dbReference type="SUPFAM" id="SSF54211">
    <property type="entry name" value="Ribosomal protein S5 domain 2-like"/>
    <property type="match status" value="1"/>
</dbReference>
<dbReference type="GO" id="GO:0006265">
    <property type="term" value="P:DNA topological change"/>
    <property type="evidence" value="ECO:0007669"/>
    <property type="project" value="InterPro"/>
</dbReference>
<dbReference type="GO" id="GO:0003918">
    <property type="term" value="F:DNA topoisomerase type II (double strand cut, ATP-hydrolyzing) activity"/>
    <property type="evidence" value="ECO:0007669"/>
    <property type="project" value="UniProtKB-EC"/>
</dbReference>
<dbReference type="Proteomes" id="UP000316095">
    <property type="component" value="Unassembled WGS sequence"/>
</dbReference>
<dbReference type="InterPro" id="IPR001241">
    <property type="entry name" value="Topo_IIA"/>
</dbReference>
<dbReference type="PANTHER" id="PTHR45866">
    <property type="entry name" value="DNA GYRASE/TOPOISOMERASE SUBUNIT B"/>
    <property type="match status" value="1"/>
</dbReference>
<evidence type="ECO:0000256" key="3">
    <source>
        <dbReference type="ARBA" id="ARBA00012895"/>
    </source>
</evidence>
<dbReference type="PRINTS" id="PR01159">
    <property type="entry name" value="DNAGYRASEB"/>
</dbReference>
<proteinExistence type="inferred from homology"/>
<evidence type="ECO:0000256" key="1">
    <source>
        <dbReference type="ARBA" id="ARBA00000185"/>
    </source>
</evidence>
<dbReference type="PRINTS" id="PR00418">
    <property type="entry name" value="TPI2FAMILY"/>
</dbReference>
<dbReference type="GO" id="GO:0003677">
    <property type="term" value="F:DNA binding"/>
    <property type="evidence" value="ECO:0007669"/>
    <property type="project" value="UniProtKB-KW"/>
</dbReference>
<dbReference type="AlphaFoldDB" id="A0A5C5XLN5"/>
<name>A0A5C5XLN5_9PLAN</name>
<dbReference type="InterPro" id="IPR000565">
    <property type="entry name" value="Topo_IIA_B"/>
</dbReference>
<dbReference type="OrthoDB" id="9802808at2"/>